<reference evidence="1 2" key="2">
    <citation type="submission" date="2015-02" db="EMBL/GenBank/DDBJ databases">
        <title>The complete genome of Sphingomonas hengshuiensis sp. WHSC-8 isolated from soil of Hengshui Lake.</title>
        <authorList>
            <person name="Wei S."/>
            <person name="Guo J."/>
            <person name="Su C."/>
            <person name="Wu R."/>
            <person name="Zhang Z."/>
            <person name="Liang K."/>
            <person name="Li H."/>
            <person name="Wang T."/>
            <person name="Liu H."/>
            <person name="Zhang C."/>
            <person name="Li Z."/>
            <person name="Wang Q."/>
            <person name="Meng J."/>
        </authorList>
    </citation>
    <scope>NUCLEOTIDE SEQUENCE [LARGE SCALE GENOMIC DNA]</scope>
    <source>
        <strain evidence="1 2">WHSC-8</strain>
    </source>
</reference>
<name>A0A7U4LFA5_9SPHN</name>
<sequence>MAADAATGIEPMQPLLAQGGLDTSALHGAAERIAARHAAAPPGDFAAFRMRIEALATNAALQAELARQMPHMIRRAANRRVRDLPGMGSQDVLFDLAGTVAALLGAGHAADANSLANRYLDARPQGATGWALLPLFVALRLREQDAQDPAAPRLDTLLAAASPRLVAIGGLSGTGKSTLARLLGCRLGRMPGARVLRSDVFRKRLAGLPPETRLPPRHYTRRSDQETFEAMFESADDHLACGSSVILDAVFMNRSERDVAEALAERARVPFSGFWLEAPERDRLARVVARTGDASDATEEVVREQSRRSVGEVHWHRMRVNRPLDTIVVAARGVLERAR</sequence>
<dbReference type="KEGG" id="sphi:TS85_11270"/>
<evidence type="ECO:0000313" key="1">
    <source>
        <dbReference type="EMBL" id="AJP72245.1"/>
    </source>
</evidence>
<dbReference type="OrthoDB" id="9810277at2"/>
<dbReference type="PANTHER" id="PTHR43883:SF1">
    <property type="entry name" value="GLUCONOKINASE"/>
    <property type="match status" value="1"/>
</dbReference>
<protein>
    <submittedName>
        <fullName evidence="1">Aminoglycoside phosphotransferase</fullName>
    </submittedName>
</protein>
<keyword evidence="2" id="KW-1185">Reference proteome</keyword>
<dbReference type="GO" id="GO:0016740">
    <property type="term" value="F:transferase activity"/>
    <property type="evidence" value="ECO:0007669"/>
    <property type="project" value="UniProtKB-KW"/>
</dbReference>
<proteinExistence type="predicted"/>
<dbReference type="PANTHER" id="PTHR43883">
    <property type="entry name" value="SLR0207 PROTEIN"/>
    <property type="match status" value="1"/>
</dbReference>
<reference evidence="1 2" key="1">
    <citation type="journal article" date="2015" name="Int. J. Syst. Evol. Microbiol.">
        <title>Sphingomonas hengshuiensis sp. nov., isolated from lake wetland.</title>
        <authorList>
            <person name="Wei S."/>
            <person name="Wang T."/>
            <person name="Liu H."/>
            <person name="Zhang C."/>
            <person name="Guo J."/>
            <person name="Wang Q."/>
            <person name="Liang K."/>
            <person name="Zhang Z."/>
        </authorList>
    </citation>
    <scope>NUCLEOTIDE SEQUENCE [LARGE SCALE GENOMIC DNA]</scope>
    <source>
        <strain evidence="1 2">WHSC-8</strain>
    </source>
</reference>
<keyword evidence="1" id="KW-0808">Transferase</keyword>
<dbReference type="Pfam" id="PF13671">
    <property type="entry name" value="AAA_33"/>
    <property type="match status" value="1"/>
</dbReference>
<dbReference type="InterPro" id="IPR027417">
    <property type="entry name" value="P-loop_NTPase"/>
</dbReference>
<accession>A0A7U4LFA5</accession>
<dbReference type="RefSeq" id="WP_044332233.1">
    <property type="nucleotide sequence ID" value="NZ_CP010836.1"/>
</dbReference>
<organism evidence="1 2">
    <name type="scientific">Sphingomonas hengshuiensis</name>
    <dbReference type="NCBI Taxonomy" id="1609977"/>
    <lineage>
        <taxon>Bacteria</taxon>
        <taxon>Pseudomonadati</taxon>
        <taxon>Pseudomonadota</taxon>
        <taxon>Alphaproteobacteria</taxon>
        <taxon>Sphingomonadales</taxon>
        <taxon>Sphingomonadaceae</taxon>
        <taxon>Sphingomonas</taxon>
    </lineage>
</organism>
<gene>
    <name evidence="1" type="ORF">TS85_11270</name>
</gene>
<evidence type="ECO:0000313" key="2">
    <source>
        <dbReference type="Proteomes" id="UP000032300"/>
    </source>
</evidence>
<dbReference type="InterPro" id="IPR052732">
    <property type="entry name" value="Cell-binding_unc_protein"/>
</dbReference>
<dbReference type="Proteomes" id="UP000032300">
    <property type="component" value="Chromosome"/>
</dbReference>
<dbReference type="Gene3D" id="3.40.50.300">
    <property type="entry name" value="P-loop containing nucleotide triphosphate hydrolases"/>
    <property type="match status" value="1"/>
</dbReference>
<dbReference type="AlphaFoldDB" id="A0A7U4LFA5"/>
<dbReference type="EMBL" id="CP010836">
    <property type="protein sequence ID" value="AJP72245.1"/>
    <property type="molecule type" value="Genomic_DNA"/>
</dbReference>
<dbReference type="SUPFAM" id="SSF52540">
    <property type="entry name" value="P-loop containing nucleoside triphosphate hydrolases"/>
    <property type="match status" value="1"/>
</dbReference>